<dbReference type="KEGG" id="nhu:H0264_30060"/>
<accession>A0A7D6Z8B8</accession>
<dbReference type="Proteomes" id="UP000515512">
    <property type="component" value="Chromosome"/>
</dbReference>
<keyword evidence="3" id="KW-1185">Reference proteome</keyword>
<dbReference type="InterPro" id="IPR025406">
    <property type="entry name" value="DUF4132"/>
</dbReference>
<evidence type="ECO:0000313" key="2">
    <source>
        <dbReference type="EMBL" id="QLY29468.1"/>
    </source>
</evidence>
<gene>
    <name evidence="2" type="ORF">H0264_30060</name>
</gene>
<dbReference type="Pfam" id="PF13569">
    <property type="entry name" value="DUF4132"/>
    <property type="match status" value="1"/>
</dbReference>
<dbReference type="RefSeq" id="WP_181580672.1">
    <property type="nucleotide sequence ID" value="NZ_CP059399.1"/>
</dbReference>
<evidence type="ECO:0000313" key="3">
    <source>
        <dbReference type="Proteomes" id="UP000515512"/>
    </source>
</evidence>
<name>A0A7D6Z8B8_9NOCA</name>
<feature type="domain" description="DUF4132" evidence="1">
    <location>
        <begin position="858"/>
        <end position="1038"/>
    </location>
</feature>
<sequence>MLGTDTATTISGQDEDCWEAPATWWELGIPARGIGPERPLDLNPRAAEEFAELVAGYRTQLAKTFDRMSDGSPELADAARTALTDPASCTPLGAALLTYTLDQIRRHWPGYARLAADSWVRLRGLAFAVEAAVYDLELRKSIGRHARWTRPYRNAPARHWNREESNEDGVIRLRAHLAGAPDREYAEAIARLTELRNTKTHTWIRATIAFLGHTERDWVAEAVRDVVAGAHHRYRDDVPLLLVAASVDTRDELETVAAAMAGGELLGYHGRPVFYAVLARFGPDCAGVVDRLLEHCGEYDSMPTTDLLDMLAQLPCDEAFSALLARHEQAHAAPALARAAAAFPQRALRLLAPQAEHSAMARALLRSVAHRDPQSVARTPSVAGLLESPRRTATIDELPAVLRTPPWLRPRVRTKPLVVADLVAPRPAGLAWAAGEREEWAQLPVAVSSHTQENWPRVIQTALQGGYWEMMLPYAFAAAPAELVRPLLATIRSGAMEPPGADALRRTLARFGDEAIPYVTAMVQTRAASHARILAPVTGTEVTLSMMRWLEGRRTHAHALAWFERHLCTALPEVIAAALTKPGKQRSLAECALRTLAARGHRDVIIGAAQEFGDSVTAAVSTVVDTDPLLQLPARIPALPNWLVPEALPPLLLRDRSAVLPADAARDLCTMLTLSGPPGDYTGVARVTEATDPDSLAEFAWGVFESWRLADYPAKDGWVLHALGLLGTDETARRLGPWIRRWPGQQAHARAVAGLDALLRIGSDIALMQLHGISERVKFKGIKTNAGEKIAALADELGLTSEELADRLVPAFGLDADGTLTLDYGSRGFVIGFDEQLKPLIFDAARTDDGAWRSTTVRKTLPKPAATDDETLAPAAYQRFAALKKESKSAAAQQIRRFERAMVTGRRWSAVDHRRLFVDHPLLWQVTRRLVWAVFDDDGAVLDSFRMAEDRGYVGASDDATTVAETAIVGIAHPVHLGDDLASWGEIFADYEVLQPFPQLQREILAFTPEERVTDALARFENQAAATGRLLGLTQRGWRFFDNLGGYWAGLSKDVGGGRLVVVEVDGGLDTDRGGDRSEQQFTVRLRGSTVPTGRSAHDPGDPVFGDLDSITASELLRDLSRLIG</sequence>
<dbReference type="AlphaFoldDB" id="A0A7D6Z8B8"/>
<evidence type="ECO:0000259" key="1">
    <source>
        <dbReference type="Pfam" id="PF13569"/>
    </source>
</evidence>
<organism evidence="2 3">
    <name type="scientific">Nocardia huaxiensis</name>
    <dbReference type="NCBI Taxonomy" id="2755382"/>
    <lineage>
        <taxon>Bacteria</taxon>
        <taxon>Bacillati</taxon>
        <taxon>Actinomycetota</taxon>
        <taxon>Actinomycetes</taxon>
        <taxon>Mycobacteriales</taxon>
        <taxon>Nocardiaceae</taxon>
        <taxon>Nocardia</taxon>
    </lineage>
</organism>
<proteinExistence type="predicted"/>
<dbReference type="EMBL" id="CP059399">
    <property type="protein sequence ID" value="QLY29468.1"/>
    <property type="molecule type" value="Genomic_DNA"/>
</dbReference>
<reference evidence="2 3" key="1">
    <citation type="submission" date="2020-07" db="EMBL/GenBank/DDBJ databases">
        <authorList>
            <person name="Zhuang K."/>
            <person name="Ran Y."/>
        </authorList>
    </citation>
    <scope>NUCLEOTIDE SEQUENCE [LARGE SCALE GENOMIC DNA]</scope>
    <source>
        <strain evidence="2 3">WCH-YHL-001</strain>
    </source>
</reference>
<protein>
    <submittedName>
        <fullName evidence="2">DUF4132 domain-containing protein</fullName>
    </submittedName>
</protein>